<sequence>MTITRFAPSPTGMLHVGSARTALFCWLWAKRQKGTFILRIEDTDRERSTDEAVEVIIEGLKWLELNWDEGPIFQTHRFDRYKAVLKELMANDHAYKCYCTKERLEALREQQIEAKEKPRYDGYCRKFPAQPHADTPYVVRFKTPEEGSIVFEDLVRGRIEIQNSELDDLILARSDGTPTYNFTVVIDDWDMKVTHVLRGDDHINNTPRQIHIFKALNAPMPAYGHMPMLLGPDGKRLSKRHGAVSVLQYRDEGILPKALINYLVRLGWSHGDQEIFTTAEMIEHFDVHNINVAPTALNPEKLLWLNQHYMKTEPEVEVAKQLAWFMAKLGIDLTKGPDLAQVVIAQRERCKTLVEMAEKSRFFFEDEVVIDGDLTKKHFNREAVPALSDFIQALEAFPAWDKEVIHDALKAAVDKHGIKLGVLAPVVRLAASGTMASPPIDMMLWLLGKEKTVARLSDALAQLKELA</sequence>
<comment type="subcellular location">
    <subcellularLocation>
        <location evidence="1 10">Cytoplasm</location>
    </subcellularLocation>
</comment>
<keyword evidence="8 10" id="KW-0648">Protein biosynthesis</keyword>
<dbReference type="GO" id="GO:0000049">
    <property type="term" value="F:tRNA binding"/>
    <property type="evidence" value="ECO:0007669"/>
    <property type="project" value="InterPro"/>
</dbReference>
<reference evidence="14" key="3">
    <citation type="submission" date="2021-06" db="EMBL/GenBank/DDBJ databases">
        <title>Genomic Description and Analysis of Intracellular Bacteria, Candidatus Berkiella cookevillensis and Candidatus Berkiella aquae.</title>
        <authorList>
            <person name="Kidane D.T."/>
            <person name="Mehari Y.T."/>
            <person name="Rice F.C."/>
            <person name="Arivett B.A."/>
            <person name="Farone A.L."/>
            <person name="Berk S.G."/>
            <person name="Farone M.B."/>
        </authorList>
    </citation>
    <scope>NUCLEOTIDE SEQUENCE</scope>
    <source>
        <strain evidence="14">HT99</strain>
    </source>
</reference>
<dbReference type="InterPro" id="IPR008925">
    <property type="entry name" value="aa_tRNA-synth_I_cd-bd_sf"/>
</dbReference>
<dbReference type="InterPro" id="IPR004527">
    <property type="entry name" value="Glu-tRNA-ligase_bac/mito"/>
</dbReference>
<comment type="function">
    <text evidence="10">Catalyzes the attachment of glutamate to tRNA(Glu) in a two-step reaction: glutamate is first activated by ATP to form Glu-AMP and then transferred to the acceptor end of tRNA(Glu).</text>
</comment>
<gene>
    <name evidence="10 13" type="primary">gltX</name>
    <name evidence="13" type="ORF">HT99x_00085</name>
    <name evidence="14" type="ORF">HT99x_011645</name>
</gene>
<keyword evidence="15" id="KW-1185">Reference proteome</keyword>
<dbReference type="InterPro" id="IPR000924">
    <property type="entry name" value="Glu/Gln-tRNA-synth"/>
</dbReference>
<evidence type="ECO:0000256" key="4">
    <source>
        <dbReference type="ARBA" id="ARBA00022490"/>
    </source>
</evidence>
<dbReference type="EMBL" id="LKAJ01000001">
    <property type="protein sequence ID" value="KRG22549.1"/>
    <property type="molecule type" value="Genomic_DNA"/>
</dbReference>
<comment type="caution">
    <text evidence="13">The sequence shown here is derived from an EMBL/GenBank/DDBJ whole genome shotgun (WGS) entry which is preliminary data.</text>
</comment>
<feature type="short sequence motif" description="'HIGH' region" evidence="10">
    <location>
        <begin position="8"/>
        <end position="18"/>
    </location>
</feature>
<dbReference type="AlphaFoldDB" id="A0A0Q9YP12"/>
<dbReference type="CDD" id="cd00808">
    <property type="entry name" value="GluRS_core"/>
    <property type="match status" value="1"/>
</dbReference>
<dbReference type="InterPro" id="IPR033910">
    <property type="entry name" value="GluRS_core"/>
</dbReference>
<dbReference type="GO" id="GO:0004818">
    <property type="term" value="F:glutamate-tRNA ligase activity"/>
    <property type="evidence" value="ECO:0007669"/>
    <property type="project" value="UniProtKB-UniRule"/>
</dbReference>
<dbReference type="Pfam" id="PF00749">
    <property type="entry name" value="tRNA-synt_1c"/>
    <property type="match status" value="1"/>
</dbReference>
<comment type="catalytic activity">
    <reaction evidence="10">
        <text>tRNA(Glu) + L-glutamate + ATP = L-glutamyl-tRNA(Glu) + AMP + diphosphate</text>
        <dbReference type="Rhea" id="RHEA:23540"/>
        <dbReference type="Rhea" id="RHEA-COMP:9663"/>
        <dbReference type="Rhea" id="RHEA-COMP:9680"/>
        <dbReference type="ChEBI" id="CHEBI:29985"/>
        <dbReference type="ChEBI" id="CHEBI:30616"/>
        <dbReference type="ChEBI" id="CHEBI:33019"/>
        <dbReference type="ChEBI" id="CHEBI:78442"/>
        <dbReference type="ChEBI" id="CHEBI:78520"/>
        <dbReference type="ChEBI" id="CHEBI:456215"/>
        <dbReference type="EC" id="6.1.1.17"/>
    </reaction>
</comment>
<dbReference type="InterPro" id="IPR020058">
    <property type="entry name" value="Glu/Gln-tRNA-synth_Ib_cat-dom"/>
</dbReference>
<keyword evidence="6 10" id="KW-0547">Nucleotide-binding</keyword>
<accession>A0A0Q9YP12</accession>
<evidence type="ECO:0000256" key="7">
    <source>
        <dbReference type="ARBA" id="ARBA00022840"/>
    </source>
</evidence>
<dbReference type="Pfam" id="PF19269">
    <property type="entry name" value="Anticodon_2"/>
    <property type="match status" value="1"/>
</dbReference>
<evidence type="ECO:0000259" key="12">
    <source>
        <dbReference type="Pfam" id="PF19269"/>
    </source>
</evidence>
<name>A0A0Q9YP12_9GAMM</name>
<reference evidence="14" key="2">
    <citation type="journal article" date="2016" name="Genome Announc.">
        <title>Draft Genome Sequences of Two Novel Amoeba-Resistant Intranuclear Bacteria, 'Candidatus Berkiella cookevillensis' and 'Candidatus Berkiella aquae'.</title>
        <authorList>
            <person name="Mehari Y.T."/>
            <person name="Arivett B.A."/>
            <person name="Farone A.L."/>
            <person name="Gunderson J.H."/>
            <person name="Farone M.B."/>
        </authorList>
    </citation>
    <scope>NUCLEOTIDE SEQUENCE</scope>
    <source>
        <strain evidence="14">HT99</strain>
    </source>
</reference>
<evidence type="ECO:0000256" key="8">
    <source>
        <dbReference type="ARBA" id="ARBA00022917"/>
    </source>
</evidence>
<dbReference type="NCBIfam" id="TIGR00464">
    <property type="entry name" value="gltX_bact"/>
    <property type="match status" value="1"/>
</dbReference>
<dbReference type="RefSeq" id="WP_075064750.1">
    <property type="nucleotide sequence ID" value="NZ_LKAJ02000001.1"/>
</dbReference>
<dbReference type="OrthoDB" id="9807503at2"/>
<evidence type="ECO:0000313" key="14">
    <source>
        <dbReference type="EMBL" id="MCS5712086.1"/>
    </source>
</evidence>
<dbReference type="PANTHER" id="PTHR43311:SF2">
    <property type="entry name" value="GLUTAMATE--TRNA LIGASE, MITOCHONDRIAL-RELATED"/>
    <property type="match status" value="1"/>
</dbReference>
<protein>
    <recommendedName>
        <fullName evidence="10">Glutamate--tRNA ligase</fullName>
        <ecNumber evidence="10">6.1.1.17</ecNumber>
    </recommendedName>
    <alternativeName>
        <fullName evidence="10">Glutamyl-tRNA synthetase</fullName>
        <shortName evidence="10">GluRS</shortName>
    </alternativeName>
</protein>
<dbReference type="HAMAP" id="MF_00022">
    <property type="entry name" value="Glu_tRNA_synth_type1"/>
    <property type="match status" value="1"/>
</dbReference>
<feature type="short sequence motif" description="'KMSKS' region" evidence="10">
    <location>
        <begin position="236"/>
        <end position="240"/>
    </location>
</feature>
<evidence type="ECO:0000256" key="3">
    <source>
        <dbReference type="ARBA" id="ARBA00011245"/>
    </source>
</evidence>
<comment type="subunit">
    <text evidence="3 10">Monomer.</text>
</comment>
<dbReference type="SUPFAM" id="SSF48163">
    <property type="entry name" value="An anticodon-binding domain of class I aminoacyl-tRNA synthetases"/>
    <property type="match status" value="1"/>
</dbReference>
<dbReference type="FunFam" id="3.40.50.620:FF:000007">
    <property type="entry name" value="Glutamate--tRNA ligase"/>
    <property type="match status" value="1"/>
</dbReference>
<comment type="caution">
    <text evidence="10">Lacks conserved residue(s) required for the propagation of feature annotation.</text>
</comment>
<keyword evidence="5 10" id="KW-0436">Ligase</keyword>
<proteinExistence type="inferred from homology"/>
<keyword evidence="9 10" id="KW-0030">Aminoacyl-tRNA synthetase</keyword>
<dbReference type="InterPro" id="IPR020751">
    <property type="entry name" value="aa-tRNA-synth_I_codon-bd_sub2"/>
</dbReference>
<dbReference type="GO" id="GO:0006424">
    <property type="term" value="P:glutamyl-tRNA aminoacylation"/>
    <property type="evidence" value="ECO:0007669"/>
    <property type="project" value="UniProtKB-UniRule"/>
</dbReference>
<evidence type="ECO:0000256" key="10">
    <source>
        <dbReference type="HAMAP-Rule" id="MF_00022"/>
    </source>
</evidence>
<dbReference type="PANTHER" id="PTHR43311">
    <property type="entry name" value="GLUTAMATE--TRNA LIGASE"/>
    <property type="match status" value="1"/>
</dbReference>
<dbReference type="Gene3D" id="3.40.50.620">
    <property type="entry name" value="HUPs"/>
    <property type="match status" value="1"/>
</dbReference>
<feature type="binding site" evidence="10">
    <location>
        <position position="239"/>
    </location>
    <ligand>
        <name>ATP</name>
        <dbReference type="ChEBI" id="CHEBI:30616"/>
    </ligand>
</feature>
<dbReference type="PATRIC" id="fig|1590043.3.peg.85"/>
<dbReference type="EC" id="6.1.1.17" evidence="10"/>
<reference evidence="13" key="1">
    <citation type="submission" date="2015-09" db="EMBL/GenBank/DDBJ databases">
        <title>Draft Genome Sequences of Two Novel Amoeba-resistant Intranuclear Bacteria, Candidatus Berkiella cookevillensis and Candidatus Berkiella aquae.</title>
        <authorList>
            <person name="Mehari Y.T."/>
            <person name="Arivett B.A."/>
            <person name="Farone A.L."/>
            <person name="Gunderson J.H."/>
            <person name="Farone M.B."/>
        </authorList>
    </citation>
    <scope>NUCLEOTIDE SEQUENCE [LARGE SCALE GENOMIC DNA]</scope>
    <source>
        <strain evidence="13">HT99</strain>
    </source>
</reference>
<evidence type="ECO:0000313" key="13">
    <source>
        <dbReference type="EMBL" id="KRG22549.1"/>
    </source>
</evidence>
<comment type="similarity">
    <text evidence="2 10">Belongs to the class-I aminoacyl-tRNA synthetase family. Glutamate--tRNA ligase type 1 subfamily.</text>
</comment>
<dbReference type="Gene3D" id="1.10.10.350">
    <property type="match status" value="1"/>
</dbReference>
<evidence type="ECO:0000256" key="5">
    <source>
        <dbReference type="ARBA" id="ARBA00022598"/>
    </source>
</evidence>
<dbReference type="InterPro" id="IPR045462">
    <property type="entry name" value="aa-tRNA-synth_I_cd-bd"/>
</dbReference>
<dbReference type="SUPFAM" id="SSF52374">
    <property type="entry name" value="Nucleotidylyl transferase"/>
    <property type="match status" value="1"/>
</dbReference>
<dbReference type="GO" id="GO:0005524">
    <property type="term" value="F:ATP binding"/>
    <property type="evidence" value="ECO:0007669"/>
    <property type="project" value="UniProtKB-UniRule"/>
</dbReference>
<dbReference type="Proteomes" id="UP000051497">
    <property type="component" value="Unassembled WGS sequence"/>
</dbReference>
<evidence type="ECO:0000256" key="1">
    <source>
        <dbReference type="ARBA" id="ARBA00004496"/>
    </source>
</evidence>
<keyword evidence="4 10" id="KW-0963">Cytoplasm</keyword>
<evidence type="ECO:0000256" key="2">
    <source>
        <dbReference type="ARBA" id="ARBA00007894"/>
    </source>
</evidence>
<dbReference type="EMBL" id="LKAJ02000001">
    <property type="protein sequence ID" value="MCS5712086.1"/>
    <property type="molecule type" value="Genomic_DNA"/>
</dbReference>
<organism evidence="13">
    <name type="scientific">Candidatus Berkiella aquae</name>
    <dbReference type="NCBI Taxonomy" id="295108"/>
    <lineage>
        <taxon>Bacteria</taxon>
        <taxon>Pseudomonadati</taxon>
        <taxon>Pseudomonadota</taxon>
        <taxon>Gammaproteobacteria</taxon>
        <taxon>Candidatus Berkiellales</taxon>
        <taxon>Candidatus Berkiellaceae</taxon>
        <taxon>Candidatus Berkiella</taxon>
    </lineage>
</organism>
<dbReference type="STRING" id="295108.HT99x_00085"/>
<evidence type="ECO:0000259" key="11">
    <source>
        <dbReference type="Pfam" id="PF00749"/>
    </source>
</evidence>
<evidence type="ECO:0000256" key="6">
    <source>
        <dbReference type="ARBA" id="ARBA00022741"/>
    </source>
</evidence>
<dbReference type="GO" id="GO:0005829">
    <property type="term" value="C:cytosol"/>
    <property type="evidence" value="ECO:0007669"/>
    <property type="project" value="TreeGrafter"/>
</dbReference>
<dbReference type="GO" id="GO:0008270">
    <property type="term" value="F:zinc ion binding"/>
    <property type="evidence" value="ECO:0007669"/>
    <property type="project" value="InterPro"/>
</dbReference>
<evidence type="ECO:0000313" key="15">
    <source>
        <dbReference type="Proteomes" id="UP000051497"/>
    </source>
</evidence>
<dbReference type="InterPro" id="IPR014729">
    <property type="entry name" value="Rossmann-like_a/b/a_fold"/>
</dbReference>
<dbReference type="InterPro" id="IPR049940">
    <property type="entry name" value="GluQ/Sye"/>
</dbReference>
<feature type="domain" description="Glutamyl/glutaminyl-tRNA synthetase class Ib catalytic" evidence="11">
    <location>
        <begin position="4"/>
        <end position="304"/>
    </location>
</feature>
<dbReference type="PRINTS" id="PR00987">
    <property type="entry name" value="TRNASYNTHGLU"/>
</dbReference>
<evidence type="ECO:0000256" key="9">
    <source>
        <dbReference type="ARBA" id="ARBA00023146"/>
    </source>
</evidence>
<feature type="domain" description="Aminoacyl-tRNA synthetase class I anticodon-binding" evidence="12">
    <location>
        <begin position="318"/>
        <end position="460"/>
    </location>
</feature>
<keyword evidence="7 10" id="KW-0067">ATP-binding</keyword>